<sequence>MESVVGLFKEPNQARAALHALQANGFERDHLGFSILDPIAELDIGSDTGVSSELGAPGGGAVVLRSAGLGALAGGVLTALFWVLLWAIPATRIYHEGGLIGVLFGLVGGAALGALFGALAGSDHGDYVKLLRQMGLPASIAERYYASLRAGNIMVIARDDGSNADAALRVMREHGALRLEDVASSGGELASERTVH</sequence>
<accession>E8U7E8</accession>
<reference evidence="3" key="2">
    <citation type="submission" date="2011-01" db="EMBL/GenBank/DDBJ databases">
        <title>The complete genome of Deinococcus maricopensis DSM 21211.</title>
        <authorList>
            <consortium name="US DOE Joint Genome Institute (JGI-PGF)"/>
            <person name="Lucas S."/>
            <person name="Copeland A."/>
            <person name="Lapidus A."/>
            <person name="Goodwin L."/>
            <person name="Pitluck S."/>
            <person name="Kyrpides N."/>
            <person name="Mavromatis K."/>
            <person name="Pagani I."/>
            <person name="Ivanova N."/>
            <person name="Ovchinnikova G."/>
            <person name="Zeytun A."/>
            <person name="Detter J.C."/>
            <person name="Han C."/>
            <person name="Land M."/>
            <person name="Hauser L."/>
            <person name="Markowitz V."/>
            <person name="Cheng J.-F."/>
            <person name="Hugenholtz P."/>
            <person name="Woyke T."/>
            <person name="Wu D."/>
            <person name="Pukall R."/>
            <person name="Gehrich-Schroeter G."/>
            <person name="Brambilla E."/>
            <person name="Klenk H.-P."/>
            <person name="Eisen J.A."/>
        </authorList>
    </citation>
    <scope>NUCLEOTIDE SEQUENCE [LARGE SCALE GENOMIC DNA]</scope>
    <source>
        <strain evidence="3">DSM 21211 / LMG 22137 / NRRL B-23946 / LB-34</strain>
    </source>
</reference>
<dbReference type="Proteomes" id="UP000008635">
    <property type="component" value="Chromosome"/>
</dbReference>
<dbReference type="OrthoDB" id="69417at2"/>
<dbReference type="AlphaFoldDB" id="E8U7E8"/>
<gene>
    <name evidence="2" type="ordered locus">Deima_1337</name>
</gene>
<dbReference type="KEGG" id="dmr:Deima_1337"/>
<feature type="transmembrane region" description="Helical" evidence="1">
    <location>
        <begin position="67"/>
        <end position="87"/>
    </location>
</feature>
<evidence type="ECO:0000313" key="3">
    <source>
        <dbReference type="Proteomes" id="UP000008635"/>
    </source>
</evidence>
<keyword evidence="3" id="KW-1185">Reference proteome</keyword>
<feature type="transmembrane region" description="Helical" evidence="1">
    <location>
        <begin position="99"/>
        <end position="120"/>
    </location>
</feature>
<name>E8U7E8_DEIML</name>
<evidence type="ECO:0008006" key="4">
    <source>
        <dbReference type="Google" id="ProtNLM"/>
    </source>
</evidence>
<proteinExistence type="predicted"/>
<reference evidence="2 3" key="1">
    <citation type="journal article" date="2011" name="Stand. Genomic Sci.">
        <title>Complete genome sequence of Deinococcus maricopensis type strain (LB-34).</title>
        <authorList>
            <person name="Pukall R."/>
            <person name="Zeytun A."/>
            <person name="Lucas S."/>
            <person name="Lapidus A."/>
            <person name="Hammon N."/>
            <person name="Deshpande S."/>
            <person name="Nolan M."/>
            <person name="Cheng J.F."/>
            <person name="Pitluck S."/>
            <person name="Liolios K."/>
            <person name="Pagani I."/>
            <person name="Mikhailova N."/>
            <person name="Ivanova N."/>
            <person name="Mavromatis K."/>
            <person name="Pati A."/>
            <person name="Tapia R."/>
            <person name="Han C."/>
            <person name="Goodwin L."/>
            <person name="Chen A."/>
            <person name="Palaniappan K."/>
            <person name="Land M."/>
            <person name="Hauser L."/>
            <person name="Chang Y.J."/>
            <person name="Jeffries C.D."/>
            <person name="Brambilla E.M."/>
            <person name="Rohde M."/>
            <person name="Goker M."/>
            <person name="Detter J.C."/>
            <person name="Woyke T."/>
            <person name="Bristow J."/>
            <person name="Eisen J.A."/>
            <person name="Markowitz V."/>
            <person name="Hugenholtz P."/>
            <person name="Kyrpides N.C."/>
            <person name="Klenk H.P."/>
        </authorList>
    </citation>
    <scope>NUCLEOTIDE SEQUENCE [LARGE SCALE GENOMIC DNA]</scope>
    <source>
        <strain evidence="3">DSM 21211 / LMG 22137 / NRRL B-23946 / LB-34</strain>
    </source>
</reference>
<keyword evidence="1" id="KW-1133">Transmembrane helix</keyword>
<dbReference type="HOGENOM" id="CLU_096380_0_0_0"/>
<keyword evidence="1" id="KW-0812">Transmembrane</keyword>
<evidence type="ECO:0000313" key="2">
    <source>
        <dbReference type="EMBL" id="ADV66987.1"/>
    </source>
</evidence>
<keyword evidence="1" id="KW-0472">Membrane</keyword>
<protein>
    <recommendedName>
        <fullName evidence="4">General stress protein 17M-like domain-containing protein</fullName>
    </recommendedName>
</protein>
<organism evidence="2 3">
    <name type="scientific">Deinococcus maricopensis (strain DSM 21211 / LMG 22137 / NRRL B-23946 / LB-34)</name>
    <dbReference type="NCBI Taxonomy" id="709986"/>
    <lineage>
        <taxon>Bacteria</taxon>
        <taxon>Thermotogati</taxon>
        <taxon>Deinococcota</taxon>
        <taxon>Deinococci</taxon>
        <taxon>Deinococcales</taxon>
        <taxon>Deinococcaceae</taxon>
        <taxon>Deinococcus</taxon>
    </lineage>
</organism>
<dbReference type="STRING" id="709986.Deima_1337"/>
<evidence type="ECO:0000256" key="1">
    <source>
        <dbReference type="SAM" id="Phobius"/>
    </source>
</evidence>
<dbReference type="eggNOG" id="ENOG5030348">
    <property type="taxonomic scope" value="Bacteria"/>
</dbReference>
<dbReference type="EMBL" id="CP002454">
    <property type="protein sequence ID" value="ADV66987.1"/>
    <property type="molecule type" value="Genomic_DNA"/>
</dbReference>
<dbReference type="RefSeq" id="WP_013556492.1">
    <property type="nucleotide sequence ID" value="NC_014958.1"/>
</dbReference>